<reference evidence="1" key="1">
    <citation type="journal article" date="2014" name="Front. Microbiol.">
        <title>High frequency of phylogenetically diverse reductive dehalogenase-homologous genes in deep subseafloor sedimentary metagenomes.</title>
        <authorList>
            <person name="Kawai M."/>
            <person name="Futagami T."/>
            <person name="Toyoda A."/>
            <person name="Takaki Y."/>
            <person name="Nishi S."/>
            <person name="Hori S."/>
            <person name="Arai W."/>
            <person name="Tsubouchi T."/>
            <person name="Morono Y."/>
            <person name="Uchiyama I."/>
            <person name="Ito T."/>
            <person name="Fujiyama A."/>
            <person name="Inagaki F."/>
            <person name="Takami H."/>
        </authorList>
    </citation>
    <scope>NUCLEOTIDE SEQUENCE</scope>
    <source>
        <strain evidence="1">Expedition CK06-06</strain>
    </source>
</reference>
<accession>X1U3G9</accession>
<name>X1U3G9_9ZZZZ</name>
<sequence>MDAYLKSKLDTRLKGVNPMTVNYKSEKLDENFGISNVIFLKLRGSIRMVLRMVRTPSDTKKDWDDIFSFNFGK</sequence>
<dbReference type="AlphaFoldDB" id="X1U3G9"/>
<evidence type="ECO:0000313" key="1">
    <source>
        <dbReference type="EMBL" id="GAI94365.1"/>
    </source>
</evidence>
<protein>
    <submittedName>
        <fullName evidence="1">Uncharacterized protein</fullName>
    </submittedName>
</protein>
<dbReference type="EMBL" id="BARW01024654">
    <property type="protein sequence ID" value="GAI94365.1"/>
    <property type="molecule type" value="Genomic_DNA"/>
</dbReference>
<organism evidence="1">
    <name type="scientific">marine sediment metagenome</name>
    <dbReference type="NCBI Taxonomy" id="412755"/>
    <lineage>
        <taxon>unclassified sequences</taxon>
        <taxon>metagenomes</taxon>
        <taxon>ecological metagenomes</taxon>
    </lineage>
</organism>
<gene>
    <name evidence="1" type="ORF">S12H4_40598</name>
</gene>
<comment type="caution">
    <text evidence="1">The sequence shown here is derived from an EMBL/GenBank/DDBJ whole genome shotgun (WGS) entry which is preliminary data.</text>
</comment>
<proteinExistence type="predicted"/>